<dbReference type="PANTHER" id="PTHR12634">
    <property type="entry name" value="SIT4 YEAST -ASSOCIATING PROTEIN-RELATED"/>
    <property type="match status" value="1"/>
</dbReference>
<reference evidence="4 5" key="1">
    <citation type="submission" date="2024-03" db="EMBL/GenBank/DDBJ databases">
        <title>The Acrasis kona genome and developmental transcriptomes reveal deep origins of eukaryotic multicellular pathways.</title>
        <authorList>
            <person name="Sheikh S."/>
            <person name="Fu C.-J."/>
            <person name="Brown M.W."/>
            <person name="Baldauf S.L."/>
        </authorList>
    </citation>
    <scope>NUCLEOTIDE SEQUENCE [LARGE SCALE GENOMIC DNA]</scope>
    <source>
        <strain evidence="4 5">ATCC MYA-3509</strain>
    </source>
</reference>
<keyword evidence="2" id="KW-0131">Cell cycle</keyword>
<feature type="region of interest" description="Disordered" evidence="3">
    <location>
        <begin position="1"/>
        <end position="22"/>
    </location>
</feature>
<dbReference type="GO" id="GO:0019903">
    <property type="term" value="F:protein phosphatase binding"/>
    <property type="evidence" value="ECO:0007669"/>
    <property type="project" value="InterPro"/>
</dbReference>
<feature type="region of interest" description="Disordered" evidence="3">
    <location>
        <begin position="525"/>
        <end position="642"/>
    </location>
</feature>
<evidence type="ECO:0000256" key="3">
    <source>
        <dbReference type="SAM" id="MobiDB-lite"/>
    </source>
</evidence>
<feature type="compositionally biased region" description="Acidic residues" evidence="3">
    <location>
        <begin position="13"/>
        <end position="22"/>
    </location>
</feature>
<evidence type="ECO:0000256" key="1">
    <source>
        <dbReference type="ARBA" id="ARBA00006180"/>
    </source>
</evidence>
<dbReference type="Pfam" id="PF04499">
    <property type="entry name" value="SAPS"/>
    <property type="match status" value="1"/>
</dbReference>
<keyword evidence="5" id="KW-1185">Reference proteome</keyword>
<dbReference type="InterPro" id="IPR011989">
    <property type="entry name" value="ARM-like"/>
</dbReference>
<sequence>MNDHLSNKYHHDDDDDDEEDGVQDTDAFTSIWDLVPGYQQSSLDAMLEKADTTLEQVLDEDTLIQELKNANPKVISFLAQDDNLDKMVEYLTLEHYQEDLPSVENMTPEQVRTYFKCPFVVSELISCEVEDISDGLIQHDRILKLLQYLSTRNKDKAVVNSSQSQYFIRSLQHLLQKHYKTISQIIMKDVALELFVQHIGQCDMDGLILKLLGFENDADSFEEGFSAFATQQRIREIFLMKQRGNDQELQDRKAEMRNWAIQQDFTNLLIKQCTSSDDQDVHRNVFCLLCDLIDKGNNVITNQVLQDDFISRVLDVMLSMSQSSIFVHATTFLAKVLEAQDEDQHPYESCRQVIASRHADFKHLLKQSPPNQPNVLGEIRLKTVEHYHSLYRLKVDQVMRDVELMNDLLDLFFTFAFNNLLHCNVFGILQIILESEHEDLKLSVIKDSNLLNRLLQAHEQNEAALKEPKGFRKGYMGFVVELSNMIRKLSINEEQPIGAYANSVAGWNEYLSGPVQERNLMNERQVGGPVGNSFSSSLYQFPDDDDEYDDEDYAYDDDDDDDDSDDDDDEEVVIRKSPHHHRTGVASQQQQQQQQQQVDHDSSDDDDDDDDVDDDKRVVASTNQSKENEQEEWQADFDEQFV</sequence>
<name>A0AAW2YPD5_9EUKA</name>
<feature type="compositionally biased region" description="Acidic residues" evidence="3">
    <location>
        <begin position="542"/>
        <end position="571"/>
    </location>
</feature>
<dbReference type="AlphaFoldDB" id="A0AAW2YPD5"/>
<protein>
    <submittedName>
        <fullName evidence="4">SIT4 associated protein</fullName>
    </submittedName>
</protein>
<feature type="compositionally biased region" description="Acidic residues" evidence="3">
    <location>
        <begin position="602"/>
        <end position="613"/>
    </location>
</feature>
<evidence type="ECO:0000313" key="4">
    <source>
        <dbReference type="EMBL" id="KAL0479192.1"/>
    </source>
</evidence>
<proteinExistence type="inferred from homology"/>
<comment type="caution">
    <text evidence="4">The sequence shown here is derived from an EMBL/GenBank/DDBJ whole genome shotgun (WGS) entry which is preliminary data.</text>
</comment>
<dbReference type="GO" id="GO:0019888">
    <property type="term" value="F:protein phosphatase regulator activity"/>
    <property type="evidence" value="ECO:0007669"/>
    <property type="project" value="TreeGrafter"/>
</dbReference>
<feature type="compositionally biased region" description="Acidic residues" evidence="3">
    <location>
        <begin position="629"/>
        <end position="642"/>
    </location>
</feature>
<feature type="compositionally biased region" description="Basic and acidic residues" evidence="3">
    <location>
        <begin position="1"/>
        <end position="12"/>
    </location>
</feature>
<evidence type="ECO:0000313" key="5">
    <source>
        <dbReference type="Proteomes" id="UP001431209"/>
    </source>
</evidence>
<dbReference type="PANTHER" id="PTHR12634:SF8">
    <property type="entry name" value="FIERY MOUNTAIN, ISOFORM D"/>
    <property type="match status" value="1"/>
</dbReference>
<dbReference type="EMBL" id="JAOPGA020000510">
    <property type="protein sequence ID" value="KAL0479192.1"/>
    <property type="molecule type" value="Genomic_DNA"/>
</dbReference>
<dbReference type="Gene3D" id="1.25.10.10">
    <property type="entry name" value="Leucine-rich Repeat Variant"/>
    <property type="match status" value="1"/>
</dbReference>
<comment type="similarity">
    <text evidence="1">Belongs to the SAPS family.</text>
</comment>
<evidence type="ECO:0000256" key="2">
    <source>
        <dbReference type="ARBA" id="ARBA00023306"/>
    </source>
</evidence>
<accession>A0AAW2YPD5</accession>
<dbReference type="InterPro" id="IPR007587">
    <property type="entry name" value="SAPS"/>
</dbReference>
<organism evidence="4 5">
    <name type="scientific">Acrasis kona</name>
    <dbReference type="NCBI Taxonomy" id="1008807"/>
    <lineage>
        <taxon>Eukaryota</taxon>
        <taxon>Discoba</taxon>
        <taxon>Heterolobosea</taxon>
        <taxon>Tetramitia</taxon>
        <taxon>Eutetramitia</taxon>
        <taxon>Acrasidae</taxon>
        <taxon>Acrasis</taxon>
    </lineage>
</organism>
<feature type="compositionally biased region" description="Low complexity" evidence="3">
    <location>
        <begin position="587"/>
        <end position="597"/>
    </location>
</feature>
<dbReference type="Proteomes" id="UP001431209">
    <property type="component" value="Unassembled WGS sequence"/>
</dbReference>
<gene>
    <name evidence="4" type="ORF">AKO1_009583</name>
</gene>